<evidence type="ECO:0000256" key="1">
    <source>
        <dbReference type="SAM" id="MobiDB-lite"/>
    </source>
</evidence>
<keyword evidence="4" id="KW-1185">Reference proteome</keyword>
<comment type="caution">
    <text evidence="3">The sequence shown here is derived from an EMBL/GenBank/DDBJ whole genome shotgun (WGS) entry which is preliminary data.</text>
</comment>
<feature type="region of interest" description="Disordered" evidence="1">
    <location>
        <begin position="24"/>
        <end position="60"/>
    </location>
</feature>
<dbReference type="InterPro" id="IPR021357">
    <property type="entry name" value="DUF2782"/>
</dbReference>
<dbReference type="RefSeq" id="WP_192031584.1">
    <property type="nucleotide sequence ID" value="NZ_JACYTR010000089.1"/>
</dbReference>
<dbReference type="Gene3D" id="2.20.130.30">
    <property type="entry name" value="Protein of unknown function DUF2782"/>
    <property type="match status" value="1"/>
</dbReference>
<feature type="compositionally biased region" description="Low complexity" evidence="1">
    <location>
        <begin position="24"/>
        <end position="42"/>
    </location>
</feature>
<dbReference type="EMBL" id="JACYTR010000089">
    <property type="protein sequence ID" value="MBD8528167.1"/>
    <property type="molecule type" value="Genomic_DNA"/>
</dbReference>
<name>A0AAW3ZT34_9GAMM</name>
<feature type="signal peptide" evidence="2">
    <location>
        <begin position="1"/>
        <end position="19"/>
    </location>
</feature>
<proteinExistence type="predicted"/>
<dbReference type="AlphaFoldDB" id="A0AAW3ZT34"/>
<evidence type="ECO:0000256" key="2">
    <source>
        <dbReference type="SAM" id="SignalP"/>
    </source>
</evidence>
<protein>
    <submittedName>
        <fullName evidence="3">DUF2782 domain-containing protein</fullName>
    </submittedName>
</protein>
<keyword evidence="2" id="KW-0732">Signal</keyword>
<gene>
    <name evidence="3" type="ORF">IFO71_20655</name>
</gene>
<dbReference type="Pfam" id="PF11191">
    <property type="entry name" value="DUF2782"/>
    <property type="match status" value="1"/>
</dbReference>
<evidence type="ECO:0000313" key="4">
    <source>
        <dbReference type="Proteomes" id="UP000613768"/>
    </source>
</evidence>
<accession>A0AAW3ZT34</accession>
<organism evidence="3 4">
    <name type="scientific">Pseudomarimonas arenosa</name>
    <dbReference type="NCBI Taxonomy" id="2774145"/>
    <lineage>
        <taxon>Bacteria</taxon>
        <taxon>Pseudomonadati</taxon>
        <taxon>Pseudomonadota</taxon>
        <taxon>Gammaproteobacteria</taxon>
        <taxon>Lysobacterales</taxon>
        <taxon>Lysobacteraceae</taxon>
        <taxon>Pseudomarimonas</taxon>
    </lineage>
</organism>
<reference evidence="3 4" key="1">
    <citation type="submission" date="2020-09" db="EMBL/GenBank/DDBJ databases">
        <title>Pseudoxanthomonas sp. CAU 1598 isolated from sand of Yaerae Beach.</title>
        <authorList>
            <person name="Kim W."/>
        </authorList>
    </citation>
    <scope>NUCLEOTIDE SEQUENCE [LARGE SCALE GENOMIC DNA]</scope>
    <source>
        <strain evidence="3 4">CAU 1598</strain>
    </source>
</reference>
<evidence type="ECO:0000313" key="3">
    <source>
        <dbReference type="EMBL" id="MBD8528167.1"/>
    </source>
</evidence>
<dbReference type="Proteomes" id="UP000613768">
    <property type="component" value="Unassembled WGS sequence"/>
</dbReference>
<sequence length="129" mass="14185">MKSSILFAFTLSLSLPAWAQAQSEAATSTEEAEATEALLSAEPRPADELPEKVTLPPPVEQAPAVKIRTVDNGDVVEEYRVNGRLTMVKVKPRNAPEYTLLDTNGDGRLDKKDAEGPVAPVYWTLYEWN</sequence>
<feature type="chain" id="PRO_5043867871" evidence="2">
    <location>
        <begin position="20"/>
        <end position="129"/>
    </location>
</feature>